<keyword evidence="5" id="KW-1185">Reference proteome</keyword>
<name>A0ABD1L1J5_9FABA</name>
<evidence type="ECO:0000256" key="2">
    <source>
        <dbReference type="SAM" id="Phobius"/>
    </source>
</evidence>
<keyword evidence="2" id="KW-0812">Transmembrane</keyword>
<organism evidence="4 5">
    <name type="scientific">Flemingia macrophylla</name>
    <dbReference type="NCBI Taxonomy" id="520843"/>
    <lineage>
        <taxon>Eukaryota</taxon>
        <taxon>Viridiplantae</taxon>
        <taxon>Streptophyta</taxon>
        <taxon>Embryophyta</taxon>
        <taxon>Tracheophyta</taxon>
        <taxon>Spermatophyta</taxon>
        <taxon>Magnoliopsida</taxon>
        <taxon>eudicotyledons</taxon>
        <taxon>Gunneridae</taxon>
        <taxon>Pentapetalae</taxon>
        <taxon>rosids</taxon>
        <taxon>fabids</taxon>
        <taxon>Fabales</taxon>
        <taxon>Fabaceae</taxon>
        <taxon>Papilionoideae</taxon>
        <taxon>50 kb inversion clade</taxon>
        <taxon>NPAAA clade</taxon>
        <taxon>indigoferoid/millettioid clade</taxon>
        <taxon>Phaseoleae</taxon>
        <taxon>Flemingia</taxon>
    </lineage>
</organism>
<feature type="region of interest" description="Disordered" evidence="1">
    <location>
        <begin position="880"/>
        <end position="957"/>
    </location>
</feature>
<proteinExistence type="predicted"/>
<feature type="transmembrane region" description="Helical" evidence="2">
    <location>
        <begin position="84"/>
        <end position="108"/>
    </location>
</feature>
<feature type="compositionally biased region" description="Polar residues" evidence="1">
    <location>
        <begin position="898"/>
        <end position="919"/>
    </location>
</feature>
<evidence type="ECO:0000256" key="1">
    <source>
        <dbReference type="SAM" id="MobiDB-lite"/>
    </source>
</evidence>
<dbReference type="Gene3D" id="1.10.1410.10">
    <property type="match status" value="1"/>
</dbReference>
<evidence type="ECO:0000313" key="4">
    <source>
        <dbReference type="EMBL" id="KAL2317374.1"/>
    </source>
</evidence>
<dbReference type="Gene3D" id="3.30.460.10">
    <property type="entry name" value="Beta Polymerase, domain 2"/>
    <property type="match status" value="1"/>
</dbReference>
<dbReference type="InterPro" id="IPR043519">
    <property type="entry name" value="NT_sf"/>
</dbReference>
<dbReference type="PANTHER" id="PTHR45979:SF35">
    <property type="entry name" value="NUCLEOTIDYLTRANSFERASE"/>
    <property type="match status" value="1"/>
</dbReference>
<feature type="compositionally biased region" description="Low complexity" evidence="1">
    <location>
        <begin position="926"/>
        <end position="936"/>
    </location>
</feature>
<dbReference type="SUPFAM" id="SSF81631">
    <property type="entry name" value="PAP/OAS1 substrate-binding domain"/>
    <property type="match status" value="1"/>
</dbReference>
<keyword evidence="2" id="KW-0472">Membrane</keyword>
<feature type="region of interest" description="Disordered" evidence="1">
    <location>
        <begin position="627"/>
        <end position="651"/>
    </location>
</feature>
<dbReference type="SUPFAM" id="SSF81301">
    <property type="entry name" value="Nucleotidyltransferase"/>
    <property type="match status" value="1"/>
</dbReference>
<dbReference type="Pfam" id="PF26180">
    <property type="entry name" value="PAP-OAS1"/>
    <property type="match status" value="2"/>
</dbReference>
<reference evidence="4 5" key="1">
    <citation type="submission" date="2024-08" db="EMBL/GenBank/DDBJ databases">
        <title>Insights into the chromosomal genome structure of Flemingia macrophylla.</title>
        <authorList>
            <person name="Ding Y."/>
            <person name="Zhao Y."/>
            <person name="Bi W."/>
            <person name="Wu M."/>
            <person name="Zhao G."/>
            <person name="Gong Y."/>
            <person name="Li W."/>
            <person name="Zhang P."/>
        </authorList>
    </citation>
    <scope>NUCLEOTIDE SEQUENCE [LARGE SCALE GENOMIC DNA]</scope>
    <source>
        <strain evidence="4">DYQJB</strain>
        <tissue evidence="4">Leaf</tissue>
    </source>
</reference>
<accession>A0ABD1L1J5</accession>
<protein>
    <recommendedName>
        <fullName evidence="3">PAP/OAS1 substrate-binding-related domain-containing protein</fullName>
    </recommendedName>
</protein>
<feature type="domain" description="PAP/OAS1 substrate-binding-related" evidence="3">
    <location>
        <begin position="475"/>
        <end position="516"/>
    </location>
</feature>
<dbReference type="PANTHER" id="PTHR45979">
    <property type="entry name" value="PAP/OAS1 SUBSTRATE-BINDING DOMAIN SUPERFAMILY"/>
    <property type="match status" value="1"/>
</dbReference>
<dbReference type="InterPro" id="IPR058921">
    <property type="entry name" value="PAP/OAS1-rel"/>
</dbReference>
<feature type="region of interest" description="Disordered" evidence="1">
    <location>
        <begin position="14"/>
        <end position="34"/>
    </location>
</feature>
<evidence type="ECO:0000259" key="3">
    <source>
        <dbReference type="Pfam" id="PF26180"/>
    </source>
</evidence>
<dbReference type="EMBL" id="JBGMDY010000011">
    <property type="protein sequence ID" value="KAL2317374.1"/>
    <property type="molecule type" value="Genomic_DNA"/>
</dbReference>
<dbReference type="InterPro" id="IPR058920">
    <property type="entry name" value="PAP-OAS1-bd-rel"/>
</dbReference>
<evidence type="ECO:0000313" key="5">
    <source>
        <dbReference type="Proteomes" id="UP001603857"/>
    </source>
</evidence>
<sequence length="957" mass="105686">MGDLHVNGLVFGEDRPCASSPPSPPLPPLNPDPSSVAPDAWAAAEKTTAEILRRIQPTLAADRRRREVVDYVQRLIRYGARCEVMFSTLVISIVVVGFGFVSVFFLMIEFCLNDLGVLVRFIGFVLNGFDDCEGLGGEFGVVCVDVTVFPYGSVPLKTYLPDGDIDLTALSSQNIEDGLVSDVRAVLHGEEVNEASEYEVKDVRFIDAEVKLVKCIVQDIVVDISFNQLGGLSTLCFLEKIDRLVAKDHLFKRSIILIKAWCYYESRVLGAHHGLISTYALETLVLYIFHQFHVSLDGPLAVLYRFLDYFSKFDWDNYCVSLKGPVSKSSLPNIVAEVPENGGNTLLTEEFIRSCVESFSVPSRGSDLNLRAFPQKHLNIIDPLKENNNLGRSYVPENHHLWLCFVVSSSYHECGIRVVYLLECGFRVVKLLELLGKHFMAVLFARNYVAIVICLGGECRVVGNSSLKSQQHNFHVGNFFRIRSAFKYGARKLGWILVLPENRIADDLIRFFANTLERHGNTKGNVDKSFLSLSTAFKKDWKPGNQHNYESRDKRERYIVHDVHSLAGEFFDSSANAVAGFKLGEDSKGVATSGVLDTATTNGLSNCSNGQLENSVSSSEADLNSVIDDEKEKQGMVSSSPRSHTDEKNVASCGSSVLTDANVLENNFFHSDRYATSVSVGNEATKSLLDLAGDYDSHIGNLQYGQMCNGYAVSPIVVPSPPRSPKFPNRNPWETVRQCVQINHSIRSQTNSNCVMGQQVYVINPTLPMTSFGAEEKRKVRGTGAYFPNMSSRPYRDNRSVLGRGRGQAPGTHGHLQRHNRSNGLAPPPPEMNLSAESTFEHAVEGYPALGSTKTRSSETYFPQASWGPHYANGFLHSSERHESGSVSPQLHVAPRTEMSNYPDSSISTSRGIVSNTVAVTEERSNSSSVADSKSSVFGGVRGHSNSLDDAPEKHEW</sequence>
<feature type="region of interest" description="Disordered" evidence="1">
    <location>
        <begin position="804"/>
        <end position="830"/>
    </location>
</feature>
<comment type="caution">
    <text evidence="4">The sequence shown here is derived from an EMBL/GenBank/DDBJ whole genome shotgun (WGS) entry which is preliminary data.</text>
</comment>
<gene>
    <name evidence="4" type="ORF">Fmac_031250</name>
</gene>
<feature type="compositionally biased region" description="Pro residues" evidence="1">
    <location>
        <begin position="19"/>
        <end position="31"/>
    </location>
</feature>
<dbReference type="Proteomes" id="UP001603857">
    <property type="component" value="Unassembled WGS sequence"/>
</dbReference>
<feature type="domain" description="PAP/OAS1 substrate-binding-related" evidence="3">
    <location>
        <begin position="245"/>
        <end position="399"/>
    </location>
</feature>
<keyword evidence="2" id="KW-1133">Transmembrane helix</keyword>
<dbReference type="AlphaFoldDB" id="A0ABD1L1J5"/>